<keyword evidence="4" id="KW-1185">Reference proteome</keyword>
<evidence type="ECO:0000256" key="1">
    <source>
        <dbReference type="ARBA" id="ARBA00009686"/>
    </source>
</evidence>
<evidence type="ECO:0000313" key="3">
    <source>
        <dbReference type="EMBL" id="ODQ64934.1"/>
    </source>
</evidence>
<name>A0A1E3PIA7_9ASCO</name>
<dbReference type="Pfam" id="PF02114">
    <property type="entry name" value="Phosducin"/>
    <property type="match status" value="1"/>
</dbReference>
<dbReference type="InterPro" id="IPR024253">
    <property type="entry name" value="Phosducin_thioredoxin-like_dom"/>
</dbReference>
<evidence type="ECO:0000259" key="2">
    <source>
        <dbReference type="Pfam" id="PF02114"/>
    </source>
</evidence>
<dbReference type="AlphaFoldDB" id="A0A1E3PIA7"/>
<accession>A0A1E3PIA7</accession>
<organism evidence="3 4">
    <name type="scientific">Nadsonia fulvescens var. elongata DSM 6958</name>
    <dbReference type="NCBI Taxonomy" id="857566"/>
    <lineage>
        <taxon>Eukaryota</taxon>
        <taxon>Fungi</taxon>
        <taxon>Dikarya</taxon>
        <taxon>Ascomycota</taxon>
        <taxon>Saccharomycotina</taxon>
        <taxon>Dipodascomycetes</taxon>
        <taxon>Dipodascales</taxon>
        <taxon>Dipodascales incertae sedis</taxon>
        <taxon>Nadsonia</taxon>
    </lineage>
</organism>
<dbReference type="OrthoDB" id="10257948at2759"/>
<dbReference type="InterPro" id="IPR036249">
    <property type="entry name" value="Thioredoxin-like_sf"/>
</dbReference>
<dbReference type="STRING" id="857566.A0A1E3PIA7"/>
<proteinExistence type="inferred from homology"/>
<evidence type="ECO:0000313" key="4">
    <source>
        <dbReference type="Proteomes" id="UP000095009"/>
    </source>
</evidence>
<dbReference type="Proteomes" id="UP000095009">
    <property type="component" value="Unassembled WGS sequence"/>
</dbReference>
<feature type="domain" description="Phosducin" evidence="2">
    <location>
        <begin position="33"/>
        <end position="181"/>
    </location>
</feature>
<sequence length="216" mass="24913">MSSKSLSVLDSYQDQLLSKRGDRDKEIESDDDEDFMALLEEDDAELNSYRAKRMQELSEQMKQAKRFVEEGHGTVIDVLSEKELLDLTSKTKHSVVHFYHPDFKRCAIMHEKLKILANKHLSCKFVRIKVEDAPFLVTRLNIQVLPCVLAFVDGKEKLKLIGFERLGNKDDFKAEQLETLLISSNVIRRKDGGLKSSSILGFNEKPHKEDIDEDWD</sequence>
<protein>
    <submittedName>
        <fullName evidence="3">Thioredoxin-like protein</fullName>
    </submittedName>
</protein>
<dbReference type="SUPFAM" id="SSF52833">
    <property type="entry name" value="Thioredoxin-like"/>
    <property type="match status" value="1"/>
</dbReference>
<dbReference type="Gene3D" id="3.40.30.10">
    <property type="entry name" value="Glutaredoxin"/>
    <property type="match status" value="1"/>
</dbReference>
<gene>
    <name evidence="3" type="ORF">NADFUDRAFT_66060</name>
</gene>
<dbReference type="CDD" id="cd02989">
    <property type="entry name" value="Phd_like_TxnDC9"/>
    <property type="match status" value="1"/>
</dbReference>
<reference evidence="3 4" key="1">
    <citation type="journal article" date="2016" name="Proc. Natl. Acad. Sci. U.S.A.">
        <title>Comparative genomics of biotechnologically important yeasts.</title>
        <authorList>
            <person name="Riley R."/>
            <person name="Haridas S."/>
            <person name="Wolfe K.H."/>
            <person name="Lopes M.R."/>
            <person name="Hittinger C.T."/>
            <person name="Goeker M."/>
            <person name="Salamov A.A."/>
            <person name="Wisecaver J.H."/>
            <person name="Long T.M."/>
            <person name="Calvey C.H."/>
            <person name="Aerts A.L."/>
            <person name="Barry K.W."/>
            <person name="Choi C."/>
            <person name="Clum A."/>
            <person name="Coughlan A.Y."/>
            <person name="Deshpande S."/>
            <person name="Douglass A.P."/>
            <person name="Hanson S.J."/>
            <person name="Klenk H.-P."/>
            <person name="LaButti K.M."/>
            <person name="Lapidus A."/>
            <person name="Lindquist E.A."/>
            <person name="Lipzen A.M."/>
            <person name="Meier-Kolthoff J.P."/>
            <person name="Ohm R.A."/>
            <person name="Otillar R.P."/>
            <person name="Pangilinan J.L."/>
            <person name="Peng Y."/>
            <person name="Rokas A."/>
            <person name="Rosa C.A."/>
            <person name="Scheuner C."/>
            <person name="Sibirny A.A."/>
            <person name="Slot J.C."/>
            <person name="Stielow J.B."/>
            <person name="Sun H."/>
            <person name="Kurtzman C.P."/>
            <person name="Blackwell M."/>
            <person name="Grigoriev I.V."/>
            <person name="Jeffries T.W."/>
        </authorList>
    </citation>
    <scope>NUCLEOTIDE SEQUENCE [LARGE SCALE GENOMIC DNA]</scope>
    <source>
        <strain evidence="3 4">DSM 6958</strain>
    </source>
</reference>
<dbReference type="PANTHER" id="PTHR21148">
    <property type="entry name" value="THIOREDOXIN DOMAIN-CONTAINING PROTEIN 9"/>
    <property type="match status" value="1"/>
</dbReference>
<comment type="similarity">
    <text evidence="1">Belongs to the phosducin family.</text>
</comment>
<dbReference type="EMBL" id="KV454410">
    <property type="protein sequence ID" value="ODQ64934.1"/>
    <property type="molecule type" value="Genomic_DNA"/>
</dbReference>